<feature type="region of interest" description="Disordered" evidence="1">
    <location>
        <begin position="32"/>
        <end position="64"/>
    </location>
</feature>
<dbReference type="eggNOG" id="ENOG5033H2G">
    <property type="taxonomic scope" value="Bacteria"/>
</dbReference>
<organism evidence="4 5">
    <name type="scientific">Mycolicibacterium hassiacum (strain DSM 44199 / CIP 105218 / JCM 12690 / 3849)</name>
    <name type="common">Mycobacterium hassiacum</name>
    <dbReference type="NCBI Taxonomy" id="1122247"/>
    <lineage>
        <taxon>Bacteria</taxon>
        <taxon>Bacillati</taxon>
        <taxon>Actinomycetota</taxon>
        <taxon>Actinomycetes</taxon>
        <taxon>Mycobacteriales</taxon>
        <taxon>Mycobacteriaceae</taxon>
        <taxon>Mycolicibacterium</taxon>
    </lineage>
</organism>
<evidence type="ECO:0000256" key="2">
    <source>
        <dbReference type="SAM" id="SignalP"/>
    </source>
</evidence>
<keyword evidence="5" id="KW-1185">Reference proteome</keyword>
<dbReference type="Pfam" id="PF05901">
    <property type="entry name" value="Excalibur"/>
    <property type="match status" value="1"/>
</dbReference>
<gene>
    <name evidence="4" type="ORF">C731_0221</name>
</gene>
<dbReference type="PATRIC" id="fig|1122247.3.peg.207"/>
<sequence>MIFTVAAVAVAVAGAAPAAAEARPYKNCSQAHADGRYNIPRDDPAYWPEGDRDGDGLACEPKPR</sequence>
<proteinExistence type="predicted"/>
<accession>K5B9N0</accession>
<dbReference type="AlphaFoldDB" id="K5B9N0"/>
<dbReference type="InterPro" id="IPR008613">
    <property type="entry name" value="Excalibur_Ca-bd_domain"/>
</dbReference>
<comment type="caution">
    <text evidence="4">The sequence shown here is derived from an EMBL/GenBank/DDBJ whole genome shotgun (WGS) entry which is preliminary data.</text>
</comment>
<dbReference type="EMBL" id="AMRA01000009">
    <property type="protein sequence ID" value="EKF25733.1"/>
    <property type="molecule type" value="Genomic_DNA"/>
</dbReference>
<dbReference type="Proteomes" id="UP000006265">
    <property type="component" value="Unassembled WGS sequence"/>
</dbReference>
<name>K5B9N0_MYCHD</name>
<feature type="signal peptide" evidence="2">
    <location>
        <begin position="1"/>
        <end position="22"/>
    </location>
</feature>
<protein>
    <submittedName>
        <fullName evidence="4">Excalibur calcium-binding domain protein</fullName>
    </submittedName>
</protein>
<reference evidence="4 5" key="1">
    <citation type="journal article" date="2012" name="J. Bacteriol.">
        <title>Genome sequence of Mycobacterium hassiacum DSM 44199, a rare source of heat-stable mycobacterial proteins.</title>
        <authorList>
            <person name="Tiago I."/>
            <person name="Maranha A."/>
            <person name="Mendes V."/>
            <person name="Alarico S."/>
            <person name="Moynihan P.J."/>
            <person name="Clarke A.J."/>
            <person name="Macedo-Ribeiro S."/>
            <person name="Pereira P.J."/>
            <person name="Empadinhas N."/>
        </authorList>
    </citation>
    <scope>NUCLEOTIDE SEQUENCE [LARGE SCALE GENOMIC DNA]</scope>
    <source>
        <strain evidence="5">DSM 44199 / CIP 105218 / JCM 12690 / 3849</strain>
    </source>
</reference>
<feature type="chain" id="PRO_5003881260" evidence="2">
    <location>
        <begin position="23"/>
        <end position="64"/>
    </location>
</feature>
<keyword evidence="2" id="KW-0732">Signal</keyword>
<dbReference type="SMART" id="SM00894">
    <property type="entry name" value="Excalibur"/>
    <property type="match status" value="1"/>
</dbReference>
<evidence type="ECO:0000259" key="3">
    <source>
        <dbReference type="SMART" id="SM00894"/>
    </source>
</evidence>
<evidence type="ECO:0000313" key="4">
    <source>
        <dbReference type="EMBL" id="EKF25733.1"/>
    </source>
</evidence>
<feature type="domain" description="Excalibur calcium-binding" evidence="3">
    <location>
        <begin position="24"/>
        <end position="60"/>
    </location>
</feature>
<evidence type="ECO:0000313" key="5">
    <source>
        <dbReference type="Proteomes" id="UP000006265"/>
    </source>
</evidence>
<feature type="compositionally biased region" description="Basic and acidic residues" evidence="1">
    <location>
        <begin position="33"/>
        <end position="64"/>
    </location>
</feature>
<evidence type="ECO:0000256" key="1">
    <source>
        <dbReference type="SAM" id="MobiDB-lite"/>
    </source>
</evidence>
<dbReference type="STRING" id="1122247.GCA_000379865_01890"/>